<dbReference type="EMBL" id="DS469556">
    <property type="protein sequence ID" value="EDO43221.1"/>
    <property type="molecule type" value="Genomic_DNA"/>
</dbReference>
<feature type="non-terminal residue" evidence="12">
    <location>
        <position position="1"/>
    </location>
</feature>
<dbReference type="Pfam" id="PF03876">
    <property type="entry name" value="SHS2_Rpb7-N"/>
    <property type="match status" value="1"/>
</dbReference>
<dbReference type="InterPro" id="IPR036898">
    <property type="entry name" value="RNA_pol_Rpb7-like_N_sf"/>
</dbReference>
<gene>
    <name evidence="12" type="ORF">NEMVEDRAFT_v1g98605</name>
</gene>
<evidence type="ECO:0000259" key="10">
    <source>
        <dbReference type="Pfam" id="PF03876"/>
    </source>
</evidence>
<evidence type="ECO:0000256" key="2">
    <source>
        <dbReference type="ARBA" id="ARBA00005930"/>
    </source>
</evidence>
<keyword evidence="6" id="KW-0539">Nucleus</keyword>
<evidence type="ECO:0000256" key="7">
    <source>
        <dbReference type="ARBA" id="ARBA00073455"/>
    </source>
</evidence>
<dbReference type="PANTHER" id="PTHR12709">
    <property type="entry name" value="DNA-DIRECTED RNA POLYMERASE II, III"/>
    <property type="match status" value="1"/>
</dbReference>
<accession>A7RZD8</accession>
<comment type="subcellular location">
    <subcellularLocation>
        <location evidence="1">Nucleus</location>
        <location evidence="1">Nucleolus</location>
    </subcellularLocation>
</comment>
<comment type="similarity">
    <text evidence="2">Belongs to the eukaryotic RPA43 RNA polymerase subunit family.</text>
</comment>
<feature type="domain" description="RNA polymerase Rpb7-like N-terminal" evidence="10">
    <location>
        <begin position="15"/>
        <end position="69"/>
    </location>
</feature>
<dbReference type="PANTHER" id="PTHR12709:SF5">
    <property type="entry name" value="DNA-DIRECTED RNA POLYMERASE I SUBUNIT RPA43"/>
    <property type="match status" value="1"/>
</dbReference>
<dbReference type="PhylomeDB" id="A7RZD8"/>
<dbReference type="InterPro" id="IPR045113">
    <property type="entry name" value="Rpb7-like"/>
</dbReference>
<keyword evidence="4" id="KW-0597">Phosphoprotein</keyword>
<organism evidence="12 13">
    <name type="scientific">Nematostella vectensis</name>
    <name type="common">Starlet sea anemone</name>
    <dbReference type="NCBI Taxonomy" id="45351"/>
    <lineage>
        <taxon>Eukaryota</taxon>
        <taxon>Metazoa</taxon>
        <taxon>Cnidaria</taxon>
        <taxon>Anthozoa</taxon>
        <taxon>Hexacorallia</taxon>
        <taxon>Actiniaria</taxon>
        <taxon>Edwardsiidae</taxon>
        <taxon>Nematostella</taxon>
    </lineage>
</organism>
<keyword evidence="3" id="KW-0240">DNA-directed RNA polymerase</keyword>
<dbReference type="InterPro" id="IPR005576">
    <property type="entry name" value="Rpb7-like_N"/>
</dbReference>
<dbReference type="Pfam" id="PF17875">
    <property type="entry name" value="RPA43_OB"/>
    <property type="match status" value="1"/>
</dbReference>
<dbReference type="GO" id="GO:0005736">
    <property type="term" value="C:RNA polymerase I complex"/>
    <property type="evidence" value="ECO:0000318"/>
    <property type="project" value="GO_Central"/>
</dbReference>
<dbReference type="FunFam" id="2.40.50.1060:FF:000015">
    <property type="entry name" value="Predicted protein"/>
    <property type="match status" value="1"/>
</dbReference>
<evidence type="ECO:0000313" key="12">
    <source>
        <dbReference type="EMBL" id="EDO43221.1"/>
    </source>
</evidence>
<dbReference type="AlphaFoldDB" id="A7RZD8"/>
<evidence type="ECO:0000256" key="4">
    <source>
        <dbReference type="ARBA" id="ARBA00022553"/>
    </source>
</evidence>
<dbReference type="Gene3D" id="3.30.1490.120">
    <property type="entry name" value="RNA polymerase Rpb7-like, N-terminal domain"/>
    <property type="match status" value="1"/>
</dbReference>
<dbReference type="InterPro" id="IPR041178">
    <property type="entry name" value="RPA43_OB"/>
</dbReference>
<dbReference type="OMA" id="MVGCLVH"/>
<evidence type="ECO:0000256" key="6">
    <source>
        <dbReference type="ARBA" id="ARBA00023242"/>
    </source>
</evidence>
<evidence type="ECO:0000256" key="5">
    <source>
        <dbReference type="ARBA" id="ARBA00023163"/>
    </source>
</evidence>
<proteinExistence type="inferred from homology"/>
<protein>
    <recommendedName>
        <fullName evidence="7">DNA-directed RNA polymerase I subunit RPA43</fullName>
    </recommendedName>
    <alternativeName>
        <fullName evidence="9">DNA-directed RNA polymerase I subunit F</fullName>
    </alternativeName>
    <alternativeName>
        <fullName evidence="8">Twist neighbor protein</fullName>
    </alternativeName>
</protein>
<evidence type="ECO:0000256" key="9">
    <source>
        <dbReference type="ARBA" id="ARBA00083123"/>
    </source>
</evidence>
<evidence type="ECO:0000256" key="8">
    <source>
        <dbReference type="ARBA" id="ARBA00080323"/>
    </source>
</evidence>
<feature type="domain" description="RPA43 OB" evidence="11">
    <location>
        <begin position="84"/>
        <end position="118"/>
    </location>
</feature>
<evidence type="ECO:0000256" key="3">
    <source>
        <dbReference type="ARBA" id="ARBA00022478"/>
    </source>
</evidence>
<evidence type="ECO:0000256" key="1">
    <source>
        <dbReference type="ARBA" id="ARBA00004604"/>
    </source>
</evidence>
<name>A7RZD8_NEMVE</name>
<evidence type="ECO:0000259" key="11">
    <source>
        <dbReference type="Pfam" id="PF17875"/>
    </source>
</evidence>
<dbReference type="GO" id="GO:0006352">
    <property type="term" value="P:DNA-templated transcription initiation"/>
    <property type="evidence" value="ECO:0007669"/>
    <property type="project" value="InterPro"/>
</dbReference>
<keyword evidence="5" id="KW-0804">Transcription</keyword>
<reference evidence="12 13" key="1">
    <citation type="journal article" date="2007" name="Science">
        <title>Sea anemone genome reveals ancestral eumetazoan gene repertoire and genomic organization.</title>
        <authorList>
            <person name="Putnam N.H."/>
            <person name="Srivastava M."/>
            <person name="Hellsten U."/>
            <person name="Dirks B."/>
            <person name="Chapman J."/>
            <person name="Salamov A."/>
            <person name="Terry A."/>
            <person name="Shapiro H."/>
            <person name="Lindquist E."/>
            <person name="Kapitonov V.V."/>
            <person name="Jurka J."/>
            <person name="Genikhovich G."/>
            <person name="Grigoriev I.V."/>
            <person name="Lucas S.M."/>
            <person name="Steele R.E."/>
            <person name="Finnerty J.R."/>
            <person name="Technau U."/>
            <person name="Martindale M.Q."/>
            <person name="Rokhsar D.S."/>
        </authorList>
    </citation>
    <scope>NUCLEOTIDE SEQUENCE [LARGE SCALE GENOMIC DNA]</scope>
    <source>
        <strain evidence="13">CH2 X CH6</strain>
    </source>
</reference>
<dbReference type="GO" id="GO:0006362">
    <property type="term" value="P:transcription elongation by RNA polymerase I"/>
    <property type="evidence" value="ECO:0000318"/>
    <property type="project" value="GO_Central"/>
</dbReference>
<dbReference type="FunFam" id="3.30.1490.120:FF:000003">
    <property type="entry name" value="DNA-directed RNA polymerase I subunit RPA43"/>
    <property type="match status" value="1"/>
</dbReference>
<dbReference type="HOGENOM" id="CLU_118360_0_0_1"/>
<dbReference type="STRING" id="45351.A7RZD8"/>
<keyword evidence="13" id="KW-1185">Reference proteome</keyword>
<dbReference type="KEGG" id="nve:5515181"/>
<dbReference type="eggNOG" id="KOG4134">
    <property type="taxonomic scope" value="Eukaryota"/>
</dbReference>
<dbReference type="Gene3D" id="2.40.50.1060">
    <property type="match status" value="1"/>
</dbReference>
<sequence>GEKHSLFQVIQCTEHMCLPPSYLGRLKKGIVEELDKKLMKYCEKLRAVIVAYDKVTLLQRRGNIIDESPFLHFDAQVDYITFKPEIGNKLIGVVNKFGYDHIGCLVHGCFNASIAKSRTSNGLYGSLSLGDELAFRVVGLESVNGVLSISGSVDEKKNR</sequence>
<dbReference type="InParanoid" id="A7RZD8"/>
<dbReference type="Proteomes" id="UP000001593">
    <property type="component" value="Unassembled WGS sequence"/>
</dbReference>
<dbReference type="OrthoDB" id="10250504at2759"/>
<evidence type="ECO:0000313" key="13">
    <source>
        <dbReference type="Proteomes" id="UP000001593"/>
    </source>
</evidence>